<evidence type="ECO:0000256" key="2">
    <source>
        <dbReference type="ARBA" id="ARBA00008814"/>
    </source>
</evidence>
<feature type="chain" id="PRO_5008358685" evidence="6">
    <location>
        <begin position="26"/>
        <end position="305"/>
    </location>
</feature>
<dbReference type="InterPro" id="IPR033870">
    <property type="entry name" value="FatB"/>
</dbReference>
<evidence type="ECO:0000256" key="6">
    <source>
        <dbReference type="SAM" id="SignalP"/>
    </source>
</evidence>
<feature type="domain" description="Fe/B12 periplasmic-binding" evidence="7">
    <location>
        <begin position="45"/>
        <end position="305"/>
    </location>
</feature>
<keyword evidence="4" id="KW-0406">Ion transport</keyword>
<proteinExistence type="inferred from homology"/>
<keyword evidence="4" id="KW-0408">Iron</keyword>
<keyword evidence="4" id="KW-0410">Iron transport</keyword>
<reference evidence="8 9" key="1">
    <citation type="submission" date="2014-11" db="EMBL/GenBank/DDBJ databases">
        <title>Pan-genome of Gallibacterium spp.</title>
        <authorList>
            <person name="Kudirkiene E."/>
            <person name="Bojesen A.M."/>
        </authorList>
    </citation>
    <scope>NUCLEOTIDE SEQUENCE [LARGE SCALE GENOMIC DNA]</scope>
    <source>
        <strain evidence="8 9">F150</strain>
    </source>
</reference>
<dbReference type="GO" id="GO:1901678">
    <property type="term" value="P:iron coordination entity transport"/>
    <property type="evidence" value="ECO:0007669"/>
    <property type="project" value="UniProtKB-ARBA"/>
</dbReference>
<gene>
    <name evidence="8" type="ORF">QS62_11440</name>
</gene>
<comment type="subcellular location">
    <subcellularLocation>
        <location evidence="1">Cell envelope</location>
    </subcellularLocation>
</comment>
<accession>A0A1A7NMH0</accession>
<dbReference type="Pfam" id="PF01497">
    <property type="entry name" value="Peripla_BP_2"/>
    <property type="match status" value="1"/>
</dbReference>
<dbReference type="GO" id="GO:0030288">
    <property type="term" value="C:outer membrane-bounded periplasmic space"/>
    <property type="evidence" value="ECO:0007669"/>
    <property type="project" value="TreeGrafter"/>
</dbReference>
<dbReference type="PANTHER" id="PTHR30532">
    <property type="entry name" value="IRON III DICITRATE-BINDING PERIPLASMIC PROTEIN"/>
    <property type="match status" value="1"/>
</dbReference>
<name>A0A1A7NMH0_9PAST</name>
<evidence type="ECO:0000259" key="7">
    <source>
        <dbReference type="PROSITE" id="PS50983"/>
    </source>
</evidence>
<dbReference type="Proteomes" id="UP000092649">
    <property type="component" value="Unassembled WGS sequence"/>
</dbReference>
<keyword evidence="9" id="KW-1185">Reference proteome</keyword>
<feature type="signal peptide" evidence="6">
    <location>
        <begin position="1"/>
        <end position="25"/>
    </location>
</feature>
<evidence type="ECO:0000256" key="1">
    <source>
        <dbReference type="ARBA" id="ARBA00004196"/>
    </source>
</evidence>
<dbReference type="RefSeq" id="WP_066110298.1">
    <property type="nucleotide sequence ID" value="NZ_JTJL01000080.1"/>
</dbReference>
<dbReference type="SUPFAM" id="SSF53807">
    <property type="entry name" value="Helical backbone' metal receptor"/>
    <property type="match status" value="1"/>
</dbReference>
<organism evidence="8 9">
    <name type="scientific">Gallibacterium salpingitidis</name>
    <dbReference type="NCBI Taxonomy" id="505341"/>
    <lineage>
        <taxon>Bacteria</taxon>
        <taxon>Pseudomonadati</taxon>
        <taxon>Pseudomonadota</taxon>
        <taxon>Gammaproteobacteria</taxon>
        <taxon>Pasteurellales</taxon>
        <taxon>Pasteurellaceae</taxon>
        <taxon>Gallibacterium</taxon>
    </lineage>
</organism>
<dbReference type="PANTHER" id="PTHR30532:SF28">
    <property type="entry name" value="PETROBACTIN-BINDING PROTEIN YCLQ"/>
    <property type="match status" value="1"/>
</dbReference>
<evidence type="ECO:0000313" key="9">
    <source>
        <dbReference type="Proteomes" id="UP000092649"/>
    </source>
</evidence>
<comment type="similarity">
    <text evidence="2">Belongs to the bacterial solute-binding protein 8 family.</text>
</comment>
<evidence type="ECO:0000313" key="8">
    <source>
        <dbReference type="EMBL" id="OBW90810.1"/>
    </source>
</evidence>
<sequence>MKKTVKLAVGLLGLVGLLAGLPSQAQDITVKTSVGEQTIPQDAKRIVVLDYGVADTLRELGAADRIVGIPKSTALPAYLESFKADTFANVGSLPEPAFEKINELKPDLIIASGRQQKMLDRFKEIAPVFYYQNDFNDFYPSLVNNIDILGKIVNKEAEAKQRIADLDKKINGLAEVTKGKTALLVLVNENRISAYGDTSRYGLVYQKFGFTPADKNIKSSTHGMSVGFEYVLEKNPDYLLVVDRTAAITDKKGNAQVVLNNDLIKKTKAYQQKHIVYLDAANWYLAFGGLKATENMITELESAVK</sequence>
<dbReference type="OrthoDB" id="63946at2"/>
<evidence type="ECO:0000256" key="4">
    <source>
        <dbReference type="ARBA" id="ARBA00022496"/>
    </source>
</evidence>
<dbReference type="InterPro" id="IPR002491">
    <property type="entry name" value="ABC_transptr_periplasmic_BD"/>
</dbReference>
<evidence type="ECO:0000256" key="3">
    <source>
        <dbReference type="ARBA" id="ARBA00022448"/>
    </source>
</evidence>
<dbReference type="PROSITE" id="PS50983">
    <property type="entry name" value="FE_B12_PBP"/>
    <property type="match status" value="1"/>
</dbReference>
<evidence type="ECO:0000256" key="5">
    <source>
        <dbReference type="ARBA" id="ARBA00022729"/>
    </source>
</evidence>
<dbReference type="PATRIC" id="fig|505341.3.peg.2286"/>
<comment type="caution">
    <text evidence="8">The sequence shown here is derived from an EMBL/GenBank/DDBJ whole genome shotgun (WGS) entry which is preliminary data.</text>
</comment>
<keyword evidence="5 6" id="KW-0732">Signal</keyword>
<dbReference type="CDD" id="cd01140">
    <property type="entry name" value="FatB"/>
    <property type="match status" value="1"/>
</dbReference>
<dbReference type="Gene3D" id="3.40.50.1980">
    <property type="entry name" value="Nitrogenase molybdenum iron protein domain"/>
    <property type="match status" value="2"/>
</dbReference>
<keyword evidence="3" id="KW-0813">Transport</keyword>
<dbReference type="InterPro" id="IPR051313">
    <property type="entry name" value="Bact_iron-sidero_bind"/>
</dbReference>
<protein>
    <submittedName>
        <fullName evidence="8">ABC transporter</fullName>
    </submittedName>
</protein>
<dbReference type="AlphaFoldDB" id="A0A1A7NMH0"/>
<dbReference type="EMBL" id="JTJL01000080">
    <property type="protein sequence ID" value="OBW90810.1"/>
    <property type="molecule type" value="Genomic_DNA"/>
</dbReference>